<protein>
    <recommendedName>
        <fullName evidence="3">Glucosamine inositolphosphorylceramide transferase 1 N-terminal domain-containing protein</fullName>
    </recommendedName>
</protein>
<dbReference type="RefSeq" id="WP_188584386.1">
    <property type="nucleotide sequence ID" value="NZ_BMHA01000004.1"/>
</dbReference>
<name>A0A8J3ACV3_9ACTN</name>
<comment type="caution">
    <text evidence="4">The sequence shown here is derived from an EMBL/GenBank/DDBJ whole genome shotgun (WGS) entry which is preliminary data.</text>
</comment>
<accession>A0A8J3ACV3</accession>
<sequence>MTDAVPPRPGTPRRLIGGHVRDALLRLPARLQPAKVRHRQEWAIGVTTGPHLHALQPNGAEALAITTAEIDDVPADIVADPFLICSGGRRLLFFEVLNRRSGRGEIGLAEHTGAGRWRYRGRVLVEPFHLSYPHVFHHEGCWYLVPETAEVEQVRLYRAVTFPDRWEYVTTLLEGGYFHDATPFRHQGRWWMFVETSSAFDTLRLYVADALTGPWREHPASPVVAGDASRARPAGPVVVDESGPIRFSQDCLGDYGRRVDAWRIVELTPDAYVEEPLGPVLTASGVGWNATGMHHVCPVRRPDGTWEAAVDGRGPGRPRIPTATMNVRPIRSGRSRGAGS</sequence>
<dbReference type="GO" id="GO:0045493">
    <property type="term" value="P:xylan catabolic process"/>
    <property type="evidence" value="ECO:0007669"/>
    <property type="project" value="UniProtKB-KW"/>
</dbReference>
<evidence type="ECO:0000313" key="5">
    <source>
        <dbReference type="Proteomes" id="UP000650511"/>
    </source>
</evidence>
<evidence type="ECO:0000259" key="3">
    <source>
        <dbReference type="Pfam" id="PF24793"/>
    </source>
</evidence>
<keyword evidence="1" id="KW-0624">Polysaccharide degradation</keyword>
<dbReference type="Proteomes" id="UP000650511">
    <property type="component" value="Unassembled WGS sequence"/>
</dbReference>
<dbReference type="Pfam" id="PF24793">
    <property type="entry name" value="GINT1_N"/>
    <property type="match status" value="1"/>
</dbReference>
<feature type="domain" description="Glucosamine inositolphosphorylceramide transferase 1 N-terminal" evidence="3">
    <location>
        <begin position="65"/>
        <end position="312"/>
    </location>
</feature>
<dbReference type="InterPro" id="IPR056442">
    <property type="entry name" value="GINT1_N"/>
</dbReference>
<dbReference type="Gene3D" id="2.115.10.20">
    <property type="entry name" value="Glycosyl hydrolase domain, family 43"/>
    <property type="match status" value="1"/>
</dbReference>
<organism evidence="4 5">
    <name type="scientific">Egicoccus halophilus</name>
    <dbReference type="NCBI Taxonomy" id="1670830"/>
    <lineage>
        <taxon>Bacteria</taxon>
        <taxon>Bacillati</taxon>
        <taxon>Actinomycetota</taxon>
        <taxon>Nitriliruptoria</taxon>
        <taxon>Egicoccales</taxon>
        <taxon>Egicoccaceae</taxon>
        <taxon>Egicoccus</taxon>
    </lineage>
</organism>
<keyword evidence="5" id="KW-1185">Reference proteome</keyword>
<dbReference type="EMBL" id="BMHA01000004">
    <property type="protein sequence ID" value="GGI05434.1"/>
    <property type="molecule type" value="Genomic_DNA"/>
</dbReference>
<dbReference type="AlphaFoldDB" id="A0A8J3ACV3"/>
<reference evidence="4" key="1">
    <citation type="journal article" date="2014" name="Int. J. Syst. Evol. Microbiol.">
        <title>Complete genome sequence of Corynebacterium casei LMG S-19264T (=DSM 44701T), isolated from a smear-ripened cheese.</title>
        <authorList>
            <consortium name="US DOE Joint Genome Institute (JGI-PGF)"/>
            <person name="Walter F."/>
            <person name="Albersmeier A."/>
            <person name="Kalinowski J."/>
            <person name="Ruckert C."/>
        </authorList>
    </citation>
    <scope>NUCLEOTIDE SEQUENCE</scope>
    <source>
        <strain evidence="4">CGMCC 1.14988</strain>
    </source>
</reference>
<dbReference type="PANTHER" id="PTHR43772">
    <property type="entry name" value="ENDO-1,4-BETA-XYLANASE"/>
    <property type="match status" value="1"/>
</dbReference>
<dbReference type="InterPro" id="IPR023296">
    <property type="entry name" value="Glyco_hydro_beta-prop_sf"/>
</dbReference>
<proteinExistence type="predicted"/>
<dbReference type="SUPFAM" id="SSF75005">
    <property type="entry name" value="Arabinanase/levansucrase/invertase"/>
    <property type="match status" value="1"/>
</dbReference>
<dbReference type="InterPro" id="IPR052176">
    <property type="entry name" value="Glycosyl_Hydrlase_43_Enz"/>
</dbReference>
<evidence type="ECO:0000256" key="1">
    <source>
        <dbReference type="ARBA" id="ARBA00022651"/>
    </source>
</evidence>
<reference evidence="4" key="2">
    <citation type="submission" date="2020-09" db="EMBL/GenBank/DDBJ databases">
        <authorList>
            <person name="Sun Q."/>
            <person name="Zhou Y."/>
        </authorList>
    </citation>
    <scope>NUCLEOTIDE SEQUENCE</scope>
    <source>
        <strain evidence="4">CGMCC 1.14988</strain>
    </source>
</reference>
<dbReference type="PANTHER" id="PTHR43772:SF2">
    <property type="entry name" value="PUTATIVE (AFU_ORTHOLOGUE AFUA_2G04480)-RELATED"/>
    <property type="match status" value="1"/>
</dbReference>
<evidence type="ECO:0000256" key="2">
    <source>
        <dbReference type="ARBA" id="ARBA00023277"/>
    </source>
</evidence>
<keyword evidence="1" id="KW-0858">Xylan degradation</keyword>
<evidence type="ECO:0000313" key="4">
    <source>
        <dbReference type="EMBL" id="GGI05434.1"/>
    </source>
</evidence>
<gene>
    <name evidence="4" type="ORF">GCM10011354_14080</name>
</gene>
<keyword evidence="2" id="KW-0119">Carbohydrate metabolism</keyword>